<proteinExistence type="predicted"/>
<dbReference type="EnsemblMetazoa" id="XM_050653518.1">
    <property type="protein sequence ID" value="XP_050509475.1"/>
    <property type="gene ID" value="LOC126886568"/>
</dbReference>
<dbReference type="PROSITE" id="PS00018">
    <property type="entry name" value="EF_HAND_1"/>
    <property type="match status" value="1"/>
</dbReference>
<dbReference type="Gene3D" id="1.10.238.10">
    <property type="entry name" value="EF-hand"/>
    <property type="match status" value="1"/>
</dbReference>
<dbReference type="InterPro" id="IPR002048">
    <property type="entry name" value="EF_hand_dom"/>
</dbReference>
<dbReference type="RefSeq" id="XP_050509476.1">
    <property type="nucleotide sequence ID" value="XM_050653519.1"/>
</dbReference>
<keyword evidence="1" id="KW-0106">Calcium</keyword>
<organism evidence="3 4">
    <name type="scientific">Diabrotica virgifera virgifera</name>
    <name type="common">western corn rootworm</name>
    <dbReference type="NCBI Taxonomy" id="50390"/>
    <lineage>
        <taxon>Eukaryota</taxon>
        <taxon>Metazoa</taxon>
        <taxon>Ecdysozoa</taxon>
        <taxon>Arthropoda</taxon>
        <taxon>Hexapoda</taxon>
        <taxon>Insecta</taxon>
        <taxon>Pterygota</taxon>
        <taxon>Neoptera</taxon>
        <taxon>Endopterygota</taxon>
        <taxon>Coleoptera</taxon>
        <taxon>Polyphaga</taxon>
        <taxon>Cucujiformia</taxon>
        <taxon>Chrysomeloidea</taxon>
        <taxon>Chrysomelidae</taxon>
        <taxon>Galerucinae</taxon>
        <taxon>Diabroticina</taxon>
        <taxon>Diabroticites</taxon>
        <taxon>Diabrotica</taxon>
    </lineage>
</organism>
<evidence type="ECO:0000256" key="1">
    <source>
        <dbReference type="ARBA" id="ARBA00022837"/>
    </source>
</evidence>
<accession>A0ABM5KH11</accession>
<dbReference type="PROSITE" id="PS50222">
    <property type="entry name" value="EF_HAND_2"/>
    <property type="match status" value="1"/>
</dbReference>
<name>A0ABM5KH11_DIAVI</name>
<sequence length="190" mass="22566">MGQYFSSVISRILDYPLKPTRYCAFIPEVPLDEKVYSETGEEETESKYDKLVNDFNKKLLENRTEQKRQRIDGKSWEEKNLAINFPDWNESTISYLHSLFLTFLNESNKMIDFEAFSCILLCLWCDSDVEKRRKRFNVIDTNQDGFIDYLDFLELVYYYDNMADSSRKIAEQTQLINKLSIGEQLEYGLF</sequence>
<dbReference type="GeneID" id="126886568"/>
<evidence type="ECO:0000259" key="2">
    <source>
        <dbReference type="PROSITE" id="PS50222"/>
    </source>
</evidence>
<evidence type="ECO:0000313" key="3">
    <source>
        <dbReference type="EnsemblMetazoa" id="XP_050509475.1"/>
    </source>
</evidence>
<protein>
    <recommendedName>
        <fullName evidence="2">EF-hand domain-containing protein</fullName>
    </recommendedName>
</protein>
<dbReference type="InterPro" id="IPR018247">
    <property type="entry name" value="EF_Hand_1_Ca_BS"/>
</dbReference>
<dbReference type="Proteomes" id="UP001652700">
    <property type="component" value="Unplaced"/>
</dbReference>
<dbReference type="EnsemblMetazoa" id="XM_050653519.1">
    <property type="protein sequence ID" value="XP_050509476.1"/>
    <property type="gene ID" value="LOC126886568"/>
</dbReference>
<dbReference type="RefSeq" id="XP_050509475.1">
    <property type="nucleotide sequence ID" value="XM_050653518.1"/>
</dbReference>
<feature type="domain" description="EF-hand" evidence="2">
    <location>
        <begin position="127"/>
        <end position="162"/>
    </location>
</feature>
<evidence type="ECO:0000313" key="4">
    <source>
        <dbReference type="Proteomes" id="UP001652700"/>
    </source>
</evidence>
<dbReference type="SUPFAM" id="SSF47473">
    <property type="entry name" value="EF-hand"/>
    <property type="match status" value="1"/>
</dbReference>
<dbReference type="InterPro" id="IPR011992">
    <property type="entry name" value="EF-hand-dom_pair"/>
</dbReference>
<keyword evidence="4" id="KW-1185">Reference proteome</keyword>
<reference evidence="3" key="1">
    <citation type="submission" date="2025-05" db="UniProtKB">
        <authorList>
            <consortium name="EnsemblMetazoa"/>
        </authorList>
    </citation>
    <scope>IDENTIFICATION</scope>
</reference>